<reference evidence="1 2" key="1">
    <citation type="submission" date="2017-09" db="EMBL/GenBank/DDBJ databases">
        <title>Depth-based differentiation of microbial function through sediment-hosted aquifers and enrichment of novel symbionts in the deep terrestrial subsurface.</title>
        <authorList>
            <person name="Probst A.J."/>
            <person name="Ladd B."/>
            <person name="Jarett J.K."/>
            <person name="Geller-Mcgrath D.E."/>
            <person name="Sieber C.M."/>
            <person name="Emerson J.B."/>
            <person name="Anantharaman K."/>
            <person name="Thomas B.C."/>
            <person name="Malmstrom R."/>
            <person name="Stieglmeier M."/>
            <person name="Klingl A."/>
            <person name="Woyke T."/>
            <person name="Ryan C.M."/>
            <person name="Banfield J.F."/>
        </authorList>
    </citation>
    <scope>NUCLEOTIDE SEQUENCE [LARGE SCALE GENOMIC DNA]</scope>
    <source>
        <strain evidence="1">CG10_big_fil_rev_8_21_14_0_10_50_13</strain>
    </source>
</reference>
<dbReference type="EMBL" id="PCYJ01000005">
    <property type="protein sequence ID" value="PIR45656.1"/>
    <property type="molecule type" value="Genomic_DNA"/>
</dbReference>
<dbReference type="SUPFAM" id="SSF53756">
    <property type="entry name" value="UDP-Glycosyltransferase/glycogen phosphorylase"/>
    <property type="match status" value="1"/>
</dbReference>
<dbReference type="Gene3D" id="3.40.50.2000">
    <property type="entry name" value="Glycogen Phosphorylase B"/>
    <property type="match status" value="2"/>
</dbReference>
<sequence>MKARKILIVTGIYPPAIGGPAQYAKHLAEALAEAGDQVEVRTYGAERRLPSGWSHFFLFLKLLPAVAWAEAVIALDTFSVAVPAYYATRLFRRKFIIRIGGDFLWESYTERTEERVLLKNFYPDTPDNWTAKEKQIFKLTKQVLKASDTLVFTTNWQREIWAEPYGLDLAKTTIIENYYGHKESSFESESKTFVGGTRQLVWKNLDNLARNFFTAKLRDGLLQLDLENAPYEEFVEKIRRAYAVILVSLGDVSPNMILDAIRLGKPFILTRETGLYDRLRGVGIFVDPKSDKEIIEAIMTLADRNEYDRWRAKVNQFTFTHTWQQIAEEFKVLINHY</sequence>
<proteinExistence type="predicted"/>
<dbReference type="Proteomes" id="UP000230906">
    <property type="component" value="Unassembled WGS sequence"/>
</dbReference>
<comment type="caution">
    <text evidence="1">The sequence shown here is derived from an EMBL/GenBank/DDBJ whole genome shotgun (WGS) entry which is preliminary data.</text>
</comment>
<gene>
    <name evidence="1" type="ORF">COV09_00230</name>
</gene>
<evidence type="ECO:0000313" key="2">
    <source>
        <dbReference type="Proteomes" id="UP000230906"/>
    </source>
</evidence>
<protein>
    <recommendedName>
        <fullName evidence="3">Glycosyltransferase subfamily 4-like N-terminal domain-containing protein</fullName>
    </recommendedName>
</protein>
<evidence type="ECO:0000313" key="1">
    <source>
        <dbReference type="EMBL" id="PIR45656.1"/>
    </source>
</evidence>
<dbReference type="AlphaFoldDB" id="A0A2H0RGY7"/>
<organism evidence="1 2">
    <name type="scientific">Candidatus Vogelbacteria bacterium CG10_big_fil_rev_8_21_14_0_10_50_13</name>
    <dbReference type="NCBI Taxonomy" id="1975044"/>
    <lineage>
        <taxon>Bacteria</taxon>
        <taxon>Candidatus Vogeliibacteriota</taxon>
    </lineage>
</organism>
<evidence type="ECO:0008006" key="3">
    <source>
        <dbReference type="Google" id="ProtNLM"/>
    </source>
</evidence>
<name>A0A2H0RGY7_9BACT</name>
<accession>A0A2H0RGY7</accession>